<dbReference type="OrthoDB" id="15567at2759"/>
<feature type="region of interest" description="Disordered" evidence="1">
    <location>
        <begin position="1"/>
        <end position="31"/>
    </location>
</feature>
<dbReference type="SUPFAM" id="SSF52777">
    <property type="entry name" value="CoA-dependent acyltransferases"/>
    <property type="match status" value="1"/>
</dbReference>
<dbReference type="AlphaFoldDB" id="A0A8H5LFX4"/>
<reference evidence="2 3" key="1">
    <citation type="journal article" date="2020" name="ISME J.">
        <title>Uncovering the hidden diversity of litter-decomposition mechanisms in mushroom-forming fungi.</title>
        <authorList>
            <person name="Floudas D."/>
            <person name="Bentzer J."/>
            <person name="Ahren D."/>
            <person name="Johansson T."/>
            <person name="Persson P."/>
            <person name="Tunlid A."/>
        </authorList>
    </citation>
    <scope>NUCLEOTIDE SEQUENCE [LARGE SCALE GENOMIC DNA]</scope>
    <source>
        <strain evidence="2 3">CBS 291.85</strain>
    </source>
</reference>
<sequence>MAGEVKRISKLARGQTSSLRKEDFDGRPGKTCPHKGATLTVSNVGAIRHTGARPVLVPGGGVAIVAVGRARWEWDADPAYDDYHDRDTLDAASLGFDANPESGLLGTIQNGLGWRRVLLPISFSADHRVLTPPQEIHYQTQQRPQHSQIANNQTWPKSHLLSGMPTPALHNLSSQLETHYASCSGASNSYGQGGEESGDAGDEVRFSGIDSNGE</sequence>
<dbReference type="EMBL" id="JAACJM010000053">
    <property type="protein sequence ID" value="KAF5356675.1"/>
    <property type="molecule type" value="Genomic_DNA"/>
</dbReference>
<dbReference type="Gene3D" id="3.30.559.10">
    <property type="entry name" value="Chloramphenicol acetyltransferase-like domain"/>
    <property type="match status" value="1"/>
</dbReference>
<dbReference type="InterPro" id="IPR023213">
    <property type="entry name" value="CAT-like_dom_sf"/>
</dbReference>
<evidence type="ECO:0000313" key="2">
    <source>
        <dbReference type="EMBL" id="KAF5356675.1"/>
    </source>
</evidence>
<feature type="region of interest" description="Disordered" evidence="1">
    <location>
        <begin position="187"/>
        <end position="214"/>
    </location>
</feature>
<proteinExistence type="predicted"/>
<comment type="caution">
    <text evidence="2">The sequence shown here is derived from an EMBL/GenBank/DDBJ whole genome shotgun (WGS) entry which is preliminary data.</text>
</comment>
<keyword evidence="3" id="KW-1185">Reference proteome</keyword>
<evidence type="ECO:0000313" key="3">
    <source>
        <dbReference type="Proteomes" id="UP000559256"/>
    </source>
</evidence>
<dbReference type="Proteomes" id="UP000559256">
    <property type="component" value="Unassembled WGS sequence"/>
</dbReference>
<organism evidence="2 3">
    <name type="scientific">Tetrapyrgos nigripes</name>
    <dbReference type="NCBI Taxonomy" id="182062"/>
    <lineage>
        <taxon>Eukaryota</taxon>
        <taxon>Fungi</taxon>
        <taxon>Dikarya</taxon>
        <taxon>Basidiomycota</taxon>
        <taxon>Agaricomycotina</taxon>
        <taxon>Agaricomycetes</taxon>
        <taxon>Agaricomycetidae</taxon>
        <taxon>Agaricales</taxon>
        <taxon>Marasmiineae</taxon>
        <taxon>Marasmiaceae</taxon>
        <taxon>Tetrapyrgos</taxon>
    </lineage>
</organism>
<name>A0A8H5LFX4_9AGAR</name>
<evidence type="ECO:0000256" key="1">
    <source>
        <dbReference type="SAM" id="MobiDB-lite"/>
    </source>
</evidence>
<gene>
    <name evidence="2" type="ORF">D9758_013736</name>
</gene>
<feature type="compositionally biased region" description="Basic and acidic residues" evidence="1">
    <location>
        <begin position="19"/>
        <end position="28"/>
    </location>
</feature>
<accession>A0A8H5LFX4</accession>
<protein>
    <submittedName>
        <fullName evidence="2">Uncharacterized protein</fullName>
    </submittedName>
</protein>